<evidence type="ECO:0000256" key="1">
    <source>
        <dbReference type="PROSITE-ProRule" id="PRU01109"/>
    </source>
</evidence>
<keyword evidence="1" id="KW-0042">Antenna complex</keyword>
<keyword evidence="1" id="KW-0605">Phycobilisome</keyword>
<sequence length="149" mass="16904">MTFTNIANIDQTVQQLQRLSVDDQLAVLWFVYTEMKDGITPSPTAGLELSQAVVNRIGIMSREEQLQAQRDIITGADNEINREYRALYPRAKLGVWYLLAQGMEQETIVPMPPDYQLSSEAQEMLNAVKQLDFEQQTEFMSRAVTNMGG</sequence>
<evidence type="ECO:0000313" key="4">
    <source>
        <dbReference type="Proteomes" id="UP001050975"/>
    </source>
</evidence>
<dbReference type="Gene3D" id="1.10.2090.10">
    <property type="entry name" value="Orange carotenoid-binding protein, N-terminal domain"/>
    <property type="match status" value="1"/>
</dbReference>
<dbReference type="InterPro" id="IPR036917">
    <property type="entry name" value="Orange_carotenoid-bd_N_sf"/>
</dbReference>
<keyword evidence="1" id="KW-0157">Chromophore</keyword>
<gene>
    <name evidence="3" type="ORF">MiSe_46410</name>
</gene>
<feature type="domain" description="OCP N-terminal" evidence="2">
    <location>
        <begin position="6"/>
        <end position="149"/>
    </location>
</feature>
<dbReference type="Pfam" id="PF09150">
    <property type="entry name" value="Carot_N"/>
    <property type="match status" value="1"/>
</dbReference>
<dbReference type="Proteomes" id="UP001050975">
    <property type="component" value="Unassembled WGS sequence"/>
</dbReference>
<name>A0AAV3XHA1_9CYAN</name>
<protein>
    <recommendedName>
        <fullName evidence="2">OCP N-terminal domain-containing protein</fullName>
    </recommendedName>
</protein>
<comment type="similarity">
    <text evidence="1">Belongs to the orange carotenoid-binding protein family.</text>
</comment>
<reference evidence="3" key="1">
    <citation type="submission" date="2019-10" db="EMBL/GenBank/DDBJ databases">
        <title>Draft genome sequece of Microseira wollei NIES-4236.</title>
        <authorList>
            <person name="Yamaguchi H."/>
            <person name="Suzuki S."/>
            <person name="Kawachi M."/>
        </authorList>
    </citation>
    <scope>NUCLEOTIDE SEQUENCE</scope>
    <source>
        <strain evidence="3">NIES-4236</strain>
    </source>
</reference>
<accession>A0AAV3XHA1</accession>
<comment type="caution">
    <text evidence="3">The sequence shown here is derived from an EMBL/GenBank/DDBJ whole genome shotgun (WGS) entry which is preliminary data.</text>
</comment>
<dbReference type="PROSITE" id="PS51773">
    <property type="entry name" value="OCP_N"/>
    <property type="match status" value="1"/>
</dbReference>
<evidence type="ECO:0000313" key="3">
    <source>
        <dbReference type="EMBL" id="GET39869.1"/>
    </source>
</evidence>
<dbReference type="GO" id="GO:0031404">
    <property type="term" value="F:chloride ion binding"/>
    <property type="evidence" value="ECO:0007669"/>
    <property type="project" value="InterPro"/>
</dbReference>
<organism evidence="3 4">
    <name type="scientific">Microseira wollei NIES-4236</name>
    <dbReference type="NCBI Taxonomy" id="2530354"/>
    <lineage>
        <taxon>Bacteria</taxon>
        <taxon>Bacillati</taxon>
        <taxon>Cyanobacteriota</taxon>
        <taxon>Cyanophyceae</taxon>
        <taxon>Oscillatoriophycideae</taxon>
        <taxon>Aerosakkonematales</taxon>
        <taxon>Aerosakkonemataceae</taxon>
        <taxon>Microseira</taxon>
    </lineage>
</organism>
<dbReference type="SUPFAM" id="SSF81930">
    <property type="entry name" value="Orange carotenoid protein, N-terminal domain"/>
    <property type="match status" value="1"/>
</dbReference>
<keyword evidence="1" id="KW-0472">Membrane</keyword>
<dbReference type="EMBL" id="BLAY01000076">
    <property type="protein sequence ID" value="GET39869.1"/>
    <property type="molecule type" value="Genomic_DNA"/>
</dbReference>
<evidence type="ECO:0000259" key="2">
    <source>
        <dbReference type="PROSITE" id="PS51773"/>
    </source>
</evidence>
<dbReference type="GO" id="GO:0030089">
    <property type="term" value="C:phycobilisome"/>
    <property type="evidence" value="ECO:0007669"/>
    <property type="project" value="UniProtKB-UniRule"/>
</dbReference>
<dbReference type="RefSeq" id="WP_226585514.1">
    <property type="nucleotide sequence ID" value="NZ_BLAY01000076.1"/>
</dbReference>
<dbReference type="AlphaFoldDB" id="A0AAV3XHA1"/>
<keyword evidence="4" id="KW-1185">Reference proteome</keyword>
<dbReference type="InterPro" id="IPR015233">
    <property type="entry name" value="Orange_carotenoid-bd_N"/>
</dbReference>
<keyword evidence="1" id="KW-0793">Thylakoid</keyword>
<dbReference type="GO" id="GO:0016037">
    <property type="term" value="P:light absorption"/>
    <property type="evidence" value="ECO:0007669"/>
    <property type="project" value="UniProtKB-UniRule"/>
</dbReference>
<proteinExistence type="inferred from homology"/>